<dbReference type="PANTHER" id="PTHR43619">
    <property type="entry name" value="S-ADENOSYL-L-METHIONINE-DEPENDENT METHYLTRANSFERASE YKTD-RELATED"/>
    <property type="match status" value="1"/>
</dbReference>
<accession>A0A7I7JL13</accession>
<dbReference type="RefSeq" id="WP_193465934.1">
    <property type="nucleotide sequence ID" value="NZ_AP022562.1"/>
</dbReference>
<protein>
    <submittedName>
        <fullName evidence="3">O-methyltransferase</fullName>
    </submittedName>
</protein>
<proteinExistence type="predicted"/>
<dbReference type="InterPro" id="IPR007213">
    <property type="entry name" value="Ppm1/Ppm2/Tcmp"/>
</dbReference>
<keyword evidence="1 3" id="KW-0489">Methyltransferase</keyword>
<gene>
    <name evidence="3" type="primary">omt_2</name>
    <name evidence="3" type="ORF">MNVM_11200</name>
</gene>
<keyword evidence="4" id="KW-1185">Reference proteome</keyword>
<dbReference type="PIRSF" id="PIRSF028177">
    <property type="entry name" value="Polyketide_synth_Omtfrase_TcmP"/>
    <property type="match status" value="1"/>
</dbReference>
<evidence type="ECO:0000313" key="4">
    <source>
        <dbReference type="Proteomes" id="UP000466997"/>
    </source>
</evidence>
<dbReference type="PANTHER" id="PTHR43619:SF2">
    <property type="entry name" value="S-ADENOSYL-L-METHIONINE-DEPENDENT METHYLTRANSFERASES SUPERFAMILY PROTEIN"/>
    <property type="match status" value="1"/>
</dbReference>
<evidence type="ECO:0000256" key="2">
    <source>
        <dbReference type="ARBA" id="ARBA00022679"/>
    </source>
</evidence>
<organism evidence="3 4">
    <name type="scientific">Mycobacterium novum</name>
    <dbReference type="NCBI Taxonomy" id="2492438"/>
    <lineage>
        <taxon>Bacteria</taxon>
        <taxon>Bacillati</taxon>
        <taxon>Actinomycetota</taxon>
        <taxon>Actinomycetes</taxon>
        <taxon>Mycobacteriales</taxon>
        <taxon>Mycobacteriaceae</taxon>
        <taxon>Mycobacterium</taxon>
    </lineage>
</organism>
<dbReference type="Proteomes" id="UP000466997">
    <property type="component" value="Chromosome"/>
</dbReference>
<dbReference type="AlphaFoldDB" id="A0A7I7JL13"/>
<sequence>MSLPKHPAPLTGVSETALMTLNSRAAEARRPDRILDDPMAIRLVDSIDFDFTKFGRTGQATALRGLAFDTHTRDYLQQHPSATVVALAEGLETSFWRLNATVVDAEFRWLTIDLPPVIHLRSQLLPSSPRIAMRAQSVLDYSWMDQIDPDAGVFITAEGLLMHLEPERALNLIAESARRFPGGQLLFDLPPARAAKSSRRRGLRISRRYRAPALPFGASPSQLATWLTSMTGVSSIHNLRFPRGRSRTLNAVLALNHRLGGRLGTSLTLVEFGRASSTSDG</sequence>
<evidence type="ECO:0000256" key="1">
    <source>
        <dbReference type="ARBA" id="ARBA00022603"/>
    </source>
</evidence>
<dbReference type="InterPro" id="IPR016874">
    <property type="entry name" value="TcmP-like"/>
</dbReference>
<dbReference type="SUPFAM" id="SSF53335">
    <property type="entry name" value="S-adenosyl-L-methionine-dependent methyltransferases"/>
    <property type="match status" value="1"/>
</dbReference>
<dbReference type="KEGG" id="mnm:MNVM_11200"/>
<dbReference type="GO" id="GO:0032259">
    <property type="term" value="P:methylation"/>
    <property type="evidence" value="ECO:0007669"/>
    <property type="project" value="UniProtKB-KW"/>
</dbReference>
<dbReference type="GO" id="GO:0008168">
    <property type="term" value="F:methyltransferase activity"/>
    <property type="evidence" value="ECO:0007669"/>
    <property type="project" value="UniProtKB-KW"/>
</dbReference>
<dbReference type="InterPro" id="IPR029063">
    <property type="entry name" value="SAM-dependent_MTases_sf"/>
</dbReference>
<dbReference type="Pfam" id="PF04072">
    <property type="entry name" value="LCM"/>
    <property type="match status" value="1"/>
</dbReference>
<reference evidence="3 4" key="1">
    <citation type="journal article" date="2019" name="Emerg. Microbes Infect.">
        <title>Comprehensive subspecies identification of 175 nontuberculous mycobacteria species based on 7547 genomic profiles.</title>
        <authorList>
            <person name="Matsumoto Y."/>
            <person name="Kinjo T."/>
            <person name="Motooka D."/>
            <person name="Nabeya D."/>
            <person name="Jung N."/>
            <person name="Uechi K."/>
            <person name="Horii T."/>
            <person name="Iida T."/>
            <person name="Fujita J."/>
            <person name="Nakamura S."/>
        </authorList>
    </citation>
    <scope>NUCLEOTIDE SEQUENCE [LARGE SCALE GENOMIC DNA]</scope>
    <source>
        <strain evidence="3 4">JCM 6391</strain>
    </source>
</reference>
<name>A0A7I7JL13_9MYCO</name>
<dbReference type="EMBL" id="AP022562">
    <property type="protein sequence ID" value="BBX12039.1"/>
    <property type="molecule type" value="Genomic_DNA"/>
</dbReference>
<dbReference type="Gene3D" id="3.40.50.150">
    <property type="entry name" value="Vaccinia Virus protein VP39"/>
    <property type="match status" value="1"/>
</dbReference>
<keyword evidence="2 3" id="KW-0808">Transferase</keyword>
<evidence type="ECO:0000313" key="3">
    <source>
        <dbReference type="EMBL" id="BBX12039.1"/>
    </source>
</evidence>